<feature type="compositionally biased region" description="Basic and acidic residues" evidence="5">
    <location>
        <begin position="1"/>
        <end position="20"/>
    </location>
</feature>
<dbReference type="GO" id="GO:0012505">
    <property type="term" value="C:endomembrane system"/>
    <property type="evidence" value="ECO:0007669"/>
    <property type="project" value="UniProtKB-SubCell"/>
</dbReference>
<gene>
    <name evidence="7" type="ORF">GCM10007100_13710</name>
</gene>
<dbReference type="AlphaFoldDB" id="A0A918TI40"/>
<keyword evidence="3 6" id="KW-1133">Transmembrane helix</keyword>
<dbReference type="GO" id="GO:0005384">
    <property type="term" value="F:manganese ion transmembrane transporter activity"/>
    <property type="evidence" value="ECO:0007669"/>
    <property type="project" value="InterPro"/>
</dbReference>
<feature type="transmembrane region" description="Helical" evidence="6">
    <location>
        <begin position="161"/>
        <end position="182"/>
    </location>
</feature>
<reference evidence="7" key="1">
    <citation type="journal article" date="2014" name="Int. J. Syst. Evol. Microbiol.">
        <title>Complete genome sequence of Corynebacterium casei LMG S-19264T (=DSM 44701T), isolated from a smear-ripened cheese.</title>
        <authorList>
            <consortium name="US DOE Joint Genome Institute (JGI-PGF)"/>
            <person name="Walter F."/>
            <person name="Albersmeier A."/>
            <person name="Kalinowski J."/>
            <person name="Ruckert C."/>
        </authorList>
    </citation>
    <scope>NUCLEOTIDE SEQUENCE</scope>
    <source>
        <strain evidence="7">KCTC 12988</strain>
    </source>
</reference>
<dbReference type="Proteomes" id="UP000644507">
    <property type="component" value="Unassembled WGS sequence"/>
</dbReference>
<dbReference type="PANTHER" id="PTHR31851">
    <property type="entry name" value="FE(2+)/MN(2+) TRANSPORTER PCL1"/>
    <property type="match status" value="1"/>
</dbReference>
<evidence type="ECO:0000313" key="8">
    <source>
        <dbReference type="Proteomes" id="UP000644507"/>
    </source>
</evidence>
<dbReference type="GO" id="GO:0030026">
    <property type="term" value="P:intracellular manganese ion homeostasis"/>
    <property type="evidence" value="ECO:0007669"/>
    <property type="project" value="InterPro"/>
</dbReference>
<protein>
    <submittedName>
        <fullName evidence="7">Membrane protein</fullName>
    </submittedName>
</protein>
<dbReference type="Pfam" id="PF01988">
    <property type="entry name" value="VIT1"/>
    <property type="match status" value="1"/>
</dbReference>
<keyword evidence="2 6" id="KW-0812">Transmembrane</keyword>
<comment type="subcellular location">
    <subcellularLocation>
        <location evidence="1">Endomembrane system</location>
        <topology evidence="1">Multi-pass membrane protein</topology>
    </subcellularLocation>
</comment>
<sequence>MSHHSDHEAEHTPEAIRDRISQGSSQDFLKDSIYGAIDGAVTTFAVVSSVAGAGLPSGIVIIMGAANLLADGFSMASGNFLGTRAENQAAARAKREEEHEIDFHPEGEREEVRQIFAAKGFEGETLEKVVEVITADKERWLETMLLEEHGITPDRPAAWKAALATFFAFLIIGVIPLLAYFVDFASPGAIGNPFLPACILTAISFAVVGALKARVVGQRTFSGLVETLAIGAFASGLAYAIGYLLRPLAENL</sequence>
<organism evidence="7 8">
    <name type="scientific">Roseibacillus persicicus</name>
    <dbReference type="NCBI Taxonomy" id="454148"/>
    <lineage>
        <taxon>Bacteria</taxon>
        <taxon>Pseudomonadati</taxon>
        <taxon>Verrucomicrobiota</taxon>
        <taxon>Verrucomicrobiia</taxon>
        <taxon>Verrucomicrobiales</taxon>
        <taxon>Verrucomicrobiaceae</taxon>
        <taxon>Roseibacillus</taxon>
    </lineage>
</organism>
<feature type="transmembrane region" description="Helical" evidence="6">
    <location>
        <begin position="194"/>
        <end position="211"/>
    </location>
</feature>
<dbReference type="InterPro" id="IPR008217">
    <property type="entry name" value="Ccc1_fam"/>
</dbReference>
<evidence type="ECO:0000313" key="7">
    <source>
        <dbReference type="EMBL" id="GHC49000.1"/>
    </source>
</evidence>
<reference evidence="7" key="2">
    <citation type="submission" date="2020-09" db="EMBL/GenBank/DDBJ databases">
        <authorList>
            <person name="Sun Q."/>
            <person name="Kim S."/>
        </authorList>
    </citation>
    <scope>NUCLEOTIDE SEQUENCE</scope>
    <source>
        <strain evidence="7">KCTC 12988</strain>
    </source>
</reference>
<evidence type="ECO:0000256" key="4">
    <source>
        <dbReference type="ARBA" id="ARBA00023136"/>
    </source>
</evidence>
<feature type="transmembrane region" description="Helical" evidence="6">
    <location>
        <begin position="223"/>
        <end position="245"/>
    </location>
</feature>
<evidence type="ECO:0000256" key="6">
    <source>
        <dbReference type="SAM" id="Phobius"/>
    </source>
</evidence>
<keyword evidence="8" id="KW-1185">Reference proteome</keyword>
<dbReference type="RefSeq" id="WP_189568732.1">
    <property type="nucleotide sequence ID" value="NZ_BMXI01000004.1"/>
</dbReference>
<evidence type="ECO:0000256" key="1">
    <source>
        <dbReference type="ARBA" id="ARBA00004127"/>
    </source>
</evidence>
<evidence type="ECO:0000256" key="5">
    <source>
        <dbReference type="SAM" id="MobiDB-lite"/>
    </source>
</evidence>
<dbReference type="EMBL" id="BMXI01000004">
    <property type="protein sequence ID" value="GHC49000.1"/>
    <property type="molecule type" value="Genomic_DNA"/>
</dbReference>
<name>A0A918TI40_9BACT</name>
<keyword evidence="4 6" id="KW-0472">Membrane</keyword>
<accession>A0A918TI40</accession>
<feature type="region of interest" description="Disordered" evidence="5">
    <location>
        <begin position="1"/>
        <end position="23"/>
    </location>
</feature>
<proteinExistence type="predicted"/>
<evidence type="ECO:0000256" key="3">
    <source>
        <dbReference type="ARBA" id="ARBA00022989"/>
    </source>
</evidence>
<comment type="caution">
    <text evidence="7">The sequence shown here is derived from an EMBL/GenBank/DDBJ whole genome shotgun (WGS) entry which is preliminary data.</text>
</comment>
<evidence type="ECO:0000256" key="2">
    <source>
        <dbReference type="ARBA" id="ARBA00022692"/>
    </source>
</evidence>